<keyword evidence="2" id="KW-1185">Reference proteome</keyword>
<dbReference type="Pfam" id="PF11080">
    <property type="entry name" value="GhoS"/>
    <property type="match status" value="1"/>
</dbReference>
<gene>
    <name evidence="1" type="primary">ghoS</name>
    <name evidence="1" type="ORF">ELE36_02565</name>
</gene>
<proteinExistence type="predicted"/>
<dbReference type="RefSeq" id="WP_129831601.1">
    <property type="nucleotide sequence ID" value="NZ_CP035704.1"/>
</dbReference>
<name>A0A411HFS7_9GAMM</name>
<organism evidence="1 2">
    <name type="scientific">Pseudolysobacter antarcticus</name>
    <dbReference type="NCBI Taxonomy" id="2511995"/>
    <lineage>
        <taxon>Bacteria</taxon>
        <taxon>Pseudomonadati</taxon>
        <taxon>Pseudomonadota</taxon>
        <taxon>Gammaproteobacteria</taxon>
        <taxon>Lysobacterales</taxon>
        <taxon>Rhodanobacteraceae</taxon>
        <taxon>Pseudolysobacter</taxon>
    </lineage>
</organism>
<accession>A0A411HFS7</accession>
<reference evidence="1 2" key="1">
    <citation type="submission" date="2019-01" db="EMBL/GenBank/DDBJ databases">
        <title>Pseudolysobacter antarctica gen. nov., sp. nov., isolated from Fildes Peninsula, Antarctica.</title>
        <authorList>
            <person name="Wei Z."/>
            <person name="Peng F."/>
        </authorList>
    </citation>
    <scope>NUCLEOTIDE SEQUENCE [LARGE SCALE GENOMIC DNA]</scope>
    <source>
        <strain evidence="1 2">AQ6-296</strain>
    </source>
</reference>
<dbReference type="InterPro" id="IPR022597">
    <property type="entry name" value="GhoS"/>
</dbReference>
<dbReference type="GO" id="GO:0004521">
    <property type="term" value="F:RNA endonuclease activity"/>
    <property type="evidence" value="ECO:0007669"/>
    <property type="project" value="InterPro"/>
</dbReference>
<dbReference type="OrthoDB" id="330204at2"/>
<evidence type="ECO:0000313" key="1">
    <source>
        <dbReference type="EMBL" id="QBB69345.1"/>
    </source>
</evidence>
<dbReference type="EMBL" id="CP035704">
    <property type="protein sequence ID" value="QBB69345.1"/>
    <property type="molecule type" value="Genomic_DNA"/>
</dbReference>
<evidence type="ECO:0000313" key="2">
    <source>
        <dbReference type="Proteomes" id="UP000291562"/>
    </source>
</evidence>
<dbReference type="KEGG" id="xbc:ELE36_02565"/>
<dbReference type="AlphaFoldDB" id="A0A411HFS7"/>
<dbReference type="Proteomes" id="UP000291562">
    <property type="component" value="Chromosome"/>
</dbReference>
<sequence length="93" mass="10280">MSRFTVRVELHAASEADYQRLHTAMAAQRFSRIITADDGSRHHLPTAEYDHQSTETVSQVCDRTYGIASGVRHNPAVLVTEGGWSARGLVRAT</sequence>
<protein>
    <submittedName>
        <fullName evidence="1">Endoribonuclease GhoS</fullName>
    </submittedName>
</protein>